<accession>A0ABS0GIG9</accession>
<dbReference type="InterPro" id="IPR000045">
    <property type="entry name" value="Prepilin_IV_endopep_pep"/>
</dbReference>
<keyword evidence="1" id="KW-0472">Membrane</keyword>
<evidence type="ECO:0000313" key="4">
    <source>
        <dbReference type="Proteomes" id="UP000597206"/>
    </source>
</evidence>
<keyword evidence="1" id="KW-0812">Transmembrane</keyword>
<keyword evidence="1" id="KW-1133">Transmembrane helix</keyword>
<name>A0ABS0GIG9_9VIBR</name>
<feature type="transmembrane region" description="Helical" evidence="1">
    <location>
        <begin position="98"/>
        <end position="121"/>
    </location>
</feature>
<sequence length="157" mass="17764">MMNSFFNIHWQGLLVLILALVLMKLLVTDVLYRRISNLDVIIILITILILRLNEIDYRVTTQFLLVLGLGFLVVSFGICGAGDIKLLSVLSLAIHPNWFILVIVLMLWLGGILAGSIWLFYKFRYPNQRYTGGVPYAIPIVISCSFGMWLTMISTAL</sequence>
<dbReference type="Pfam" id="PF01478">
    <property type="entry name" value="Peptidase_A24"/>
    <property type="match status" value="1"/>
</dbReference>
<protein>
    <submittedName>
        <fullName evidence="3">Prepilin peptidase</fullName>
    </submittedName>
</protein>
<gene>
    <name evidence="3" type="ORF">I1A42_17350</name>
</gene>
<evidence type="ECO:0000313" key="3">
    <source>
        <dbReference type="EMBL" id="MBF9002237.1"/>
    </source>
</evidence>
<evidence type="ECO:0000259" key="2">
    <source>
        <dbReference type="Pfam" id="PF01478"/>
    </source>
</evidence>
<feature type="transmembrane region" description="Helical" evidence="1">
    <location>
        <begin position="6"/>
        <end position="23"/>
    </location>
</feature>
<feature type="transmembrane region" description="Helical" evidence="1">
    <location>
        <begin position="133"/>
        <end position="153"/>
    </location>
</feature>
<dbReference type="Gene3D" id="1.20.120.1220">
    <property type="match status" value="1"/>
</dbReference>
<keyword evidence="4" id="KW-1185">Reference proteome</keyword>
<organism evidence="3 4">
    <name type="scientific">Vibrio nitrifigilis</name>
    <dbReference type="NCBI Taxonomy" id="2789781"/>
    <lineage>
        <taxon>Bacteria</taxon>
        <taxon>Pseudomonadati</taxon>
        <taxon>Pseudomonadota</taxon>
        <taxon>Gammaproteobacteria</taxon>
        <taxon>Vibrionales</taxon>
        <taxon>Vibrionaceae</taxon>
        <taxon>Vibrio</taxon>
    </lineage>
</organism>
<feature type="transmembrane region" description="Helical" evidence="1">
    <location>
        <begin position="64"/>
        <end position="86"/>
    </location>
</feature>
<reference evidence="3 4" key="1">
    <citation type="submission" date="2020-11" db="EMBL/GenBank/DDBJ databases">
        <title>Vibrio nitrifigilis sp. nov., a marine nitrogen-fixing bacterium isolated from the lagoon sediment of an islet inside an atoll.</title>
        <authorList>
            <person name="Wang L.-T."/>
            <person name="Shieh W.Y."/>
        </authorList>
    </citation>
    <scope>NUCLEOTIDE SEQUENCE [LARGE SCALE GENOMIC DNA]</scope>
    <source>
        <strain evidence="3 4">NFV-1</strain>
    </source>
</reference>
<feature type="transmembrane region" description="Helical" evidence="1">
    <location>
        <begin position="35"/>
        <end position="52"/>
    </location>
</feature>
<dbReference type="RefSeq" id="WP_196124198.1">
    <property type="nucleotide sequence ID" value="NZ_JADPMR010000004.1"/>
</dbReference>
<dbReference type="EMBL" id="JADPMR010000004">
    <property type="protein sequence ID" value="MBF9002237.1"/>
    <property type="molecule type" value="Genomic_DNA"/>
</dbReference>
<evidence type="ECO:0000256" key="1">
    <source>
        <dbReference type="SAM" id="Phobius"/>
    </source>
</evidence>
<dbReference type="Proteomes" id="UP000597206">
    <property type="component" value="Unassembled WGS sequence"/>
</dbReference>
<feature type="domain" description="Prepilin type IV endopeptidase peptidase" evidence="2">
    <location>
        <begin position="16"/>
        <end position="114"/>
    </location>
</feature>
<comment type="caution">
    <text evidence="3">The sequence shown here is derived from an EMBL/GenBank/DDBJ whole genome shotgun (WGS) entry which is preliminary data.</text>
</comment>
<proteinExistence type="predicted"/>